<dbReference type="SUPFAM" id="SSF160544">
    <property type="entry name" value="EscU C-terminal domain-like"/>
    <property type="match status" value="1"/>
</dbReference>
<name>A0A423HMN1_9PSED</name>
<evidence type="ECO:0000256" key="1">
    <source>
        <dbReference type="ARBA" id="ARBA00004651"/>
    </source>
</evidence>
<dbReference type="Pfam" id="PF01312">
    <property type="entry name" value="Bac_export_2"/>
    <property type="match status" value="1"/>
</dbReference>
<evidence type="ECO:0000256" key="3">
    <source>
        <dbReference type="ARBA" id="ARBA00022475"/>
    </source>
</evidence>
<dbReference type="AlphaFoldDB" id="A0A423HMN1"/>
<comment type="subcellular location">
    <subcellularLocation>
        <location evidence="1">Cell membrane</location>
        <topology evidence="1">Multi-pass membrane protein</topology>
    </subcellularLocation>
</comment>
<evidence type="ECO:0000256" key="9">
    <source>
        <dbReference type="SAM" id="Phobius"/>
    </source>
</evidence>
<gene>
    <name evidence="10" type="ORF">BK662_17810</name>
</gene>
<dbReference type="GO" id="GO:0009306">
    <property type="term" value="P:protein secretion"/>
    <property type="evidence" value="ECO:0007669"/>
    <property type="project" value="InterPro"/>
</dbReference>
<evidence type="ECO:0000256" key="4">
    <source>
        <dbReference type="ARBA" id="ARBA00022692"/>
    </source>
</evidence>
<keyword evidence="6" id="KW-0843">Virulence</keyword>
<feature type="compositionally biased region" description="Basic and acidic residues" evidence="8">
    <location>
        <begin position="1"/>
        <end position="20"/>
    </location>
</feature>
<evidence type="ECO:0000313" key="10">
    <source>
        <dbReference type="EMBL" id="RON14436.1"/>
    </source>
</evidence>
<comment type="caution">
    <text evidence="10">The sequence shown here is derived from an EMBL/GenBank/DDBJ whole genome shotgun (WGS) entry which is preliminary data.</text>
</comment>
<sequence length="358" mass="40339">MSEKTEKATPKKLRDAREKGQVGQSQDLSKLLVLMVVSEVCLGMADQSVEKLEHLLSLSLKRMNEPFLSTLTELIGEATWVLISFILLSVGVAILMRLAGSWIQIGFLFAPKALKIDLGKLNPIGHLKQMFSGQNLTTLLLSILKAIAIGVTLYVSIKPVLGKLILLADSDLTTYWHALLTLFRSILRSTLGLLLVLALVDYALQKYFHAKKMRMSHEDIKKEYKESEGDPHVKGHRRQLAHELLNEEPTTPAKPLEDADLLLVNPTHFAVALYYRPGQTPLPLIHCKGEDEDALALIERAKRAKIPIVQSVWLARTLYKVRIGRHIPRPTLLEVAHIYQVIRQLDEITDEIIQLEEH</sequence>
<evidence type="ECO:0000256" key="6">
    <source>
        <dbReference type="ARBA" id="ARBA00023026"/>
    </source>
</evidence>
<evidence type="ECO:0000256" key="8">
    <source>
        <dbReference type="SAM" id="MobiDB-lite"/>
    </source>
</evidence>
<comment type="similarity">
    <text evidence="2">Belongs to the type III secretion exporter family.</text>
</comment>
<dbReference type="PANTHER" id="PTHR30531">
    <property type="entry name" value="FLAGELLAR BIOSYNTHETIC PROTEIN FLHB"/>
    <property type="match status" value="1"/>
</dbReference>
<feature type="transmembrane region" description="Helical" evidence="9">
    <location>
        <begin position="175"/>
        <end position="204"/>
    </location>
</feature>
<feature type="region of interest" description="Disordered" evidence="8">
    <location>
        <begin position="1"/>
        <end position="21"/>
    </location>
</feature>
<protein>
    <submittedName>
        <fullName evidence="10">EscU/YscU/HrcU family type III secretion system export apparatus switch protein</fullName>
    </submittedName>
</protein>
<dbReference type="Gene3D" id="3.40.1690.10">
    <property type="entry name" value="secretion proteins EscU"/>
    <property type="match status" value="1"/>
</dbReference>
<dbReference type="Proteomes" id="UP000284002">
    <property type="component" value="Unassembled WGS sequence"/>
</dbReference>
<evidence type="ECO:0000313" key="11">
    <source>
        <dbReference type="Proteomes" id="UP000284002"/>
    </source>
</evidence>
<dbReference type="InterPro" id="IPR006307">
    <property type="entry name" value="BsaZ-like"/>
</dbReference>
<accession>A0A423HMN1</accession>
<dbReference type="InterPro" id="IPR029025">
    <property type="entry name" value="T3SS_substrate_exporter_C"/>
</dbReference>
<dbReference type="EMBL" id="MOBM01000024">
    <property type="protein sequence ID" value="RON14436.1"/>
    <property type="molecule type" value="Genomic_DNA"/>
</dbReference>
<dbReference type="NCBIfam" id="TIGR01404">
    <property type="entry name" value="FlhB_rel_III"/>
    <property type="match status" value="1"/>
</dbReference>
<dbReference type="GO" id="GO:0005886">
    <property type="term" value="C:plasma membrane"/>
    <property type="evidence" value="ECO:0007669"/>
    <property type="project" value="UniProtKB-SubCell"/>
</dbReference>
<dbReference type="InterPro" id="IPR006135">
    <property type="entry name" value="T3SS_substrate_exporter"/>
</dbReference>
<keyword evidence="5 9" id="KW-1133">Transmembrane helix</keyword>
<dbReference type="RefSeq" id="WP_123359289.1">
    <property type="nucleotide sequence ID" value="NZ_MOBM01000024.1"/>
</dbReference>
<keyword evidence="4 9" id="KW-0812">Transmembrane</keyword>
<keyword evidence="7 9" id="KW-0472">Membrane</keyword>
<reference evidence="10 11" key="1">
    <citation type="submission" date="2016-10" db="EMBL/GenBank/DDBJ databases">
        <title>Comparative genome analysis of multiple Pseudomonas spp. focuses on biocontrol and plant growth promoting traits.</title>
        <authorList>
            <person name="Tao X.-Y."/>
            <person name="Taylor C.G."/>
        </authorList>
    </citation>
    <scope>NUCLEOTIDE SEQUENCE [LARGE SCALE GENOMIC DNA]</scope>
    <source>
        <strain evidence="10 11">36C6</strain>
    </source>
</reference>
<dbReference type="PRINTS" id="PR00950">
    <property type="entry name" value="TYPE3IMSPROT"/>
</dbReference>
<organism evidence="10 11">
    <name type="scientific">Pseudomonas frederiksbergensis</name>
    <dbReference type="NCBI Taxonomy" id="104087"/>
    <lineage>
        <taxon>Bacteria</taxon>
        <taxon>Pseudomonadati</taxon>
        <taxon>Pseudomonadota</taxon>
        <taxon>Gammaproteobacteria</taxon>
        <taxon>Pseudomonadales</taxon>
        <taxon>Pseudomonadaceae</taxon>
        <taxon>Pseudomonas</taxon>
    </lineage>
</organism>
<keyword evidence="3" id="KW-1003">Cell membrane</keyword>
<dbReference type="PANTHER" id="PTHR30531:SF14">
    <property type="entry name" value="SURFACE PRESENTATION OF ANTIGENS PROTEIN SPAS"/>
    <property type="match status" value="1"/>
</dbReference>
<evidence type="ECO:0000256" key="7">
    <source>
        <dbReference type="ARBA" id="ARBA00023136"/>
    </source>
</evidence>
<proteinExistence type="inferred from homology"/>
<feature type="transmembrane region" description="Helical" evidence="9">
    <location>
        <begin position="136"/>
        <end position="155"/>
    </location>
</feature>
<evidence type="ECO:0000256" key="2">
    <source>
        <dbReference type="ARBA" id="ARBA00010690"/>
    </source>
</evidence>
<feature type="transmembrane region" description="Helical" evidence="9">
    <location>
        <begin position="78"/>
        <end position="99"/>
    </location>
</feature>
<evidence type="ECO:0000256" key="5">
    <source>
        <dbReference type="ARBA" id="ARBA00022989"/>
    </source>
</evidence>